<keyword evidence="1" id="KW-0472">Membrane</keyword>
<protein>
    <submittedName>
        <fullName evidence="2">Uncharacterized protein</fullName>
    </submittedName>
</protein>
<sequence length="308" mass="34432">MRDLSTADILIDVNKGFALRRIGKYSSEVVEEIVHTFVPLDDYCVTSPKTDVCLYTSLSTKTNVLELATMMAPRRTVHTMSAYDSNSVSRLIGKDISRVLGHYHPDQIIKETKSIVHFVDNQFHSQKNGGRTFITPSSSTAVDDQHEIPRFSQTTAAIILKQISSNKIAFEYLSYIDMKLFLAAIFATVDDSYTIFDVQESLTTFTQLVVAQTVFALRHCSSSTQESPPYQPCLAVSTLFLRLPFDGISTYSVYRLIPFPIAMSGNNYIQEEEQVLLAHGLLTALGAIFTSVLCWCSIKCYRNGGECK</sequence>
<keyword evidence="1" id="KW-1133">Transmembrane helix</keyword>
<evidence type="ECO:0000313" key="2">
    <source>
        <dbReference type="EMBL" id="CAF4284725.1"/>
    </source>
</evidence>
<evidence type="ECO:0000313" key="3">
    <source>
        <dbReference type="Proteomes" id="UP000682733"/>
    </source>
</evidence>
<proteinExistence type="predicted"/>
<keyword evidence="1" id="KW-0812">Transmembrane</keyword>
<feature type="non-terminal residue" evidence="2">
    <location>
        <position position="1"/>
    </location>
</feature>
<name>A0A8S2TDV1_9BILA</name>
<accession>A0A8S2TDV1</accession>
<reference evidence="2" key="1">
    <citation type="submission" date="2021-02" db="EMBL/GenBank/DDBJ databases">
        <authorList>
            <person name="Nowell W R."/>
        </authorList>
    </citation>
    <scope>NUCLEOTIDE SEQUENCE</scope>
</reference>
<comment type="caution">
    <text evidence="2">The sequence shown here is derived from an EMBL/GenBank/DDBJ whole genome shotgun (WGS) entry which is preliminary data.</text>
</comment>
<feature type="transmembrane region" description="Helical" evidence="1">
    <location>
        <begin position="276"/>
        <end position="298"/>
    </location>
</feature>
<dbReference type="EMBL" id="CAJOBA010055552">
    <property type="protein sequence ID" value="CAF4284725.1"/>
    <property type="molecule type" value="Genomic_DNA"/>
</dbReference>
<dbReference type="Proteomes" id="UP000682733">
    <property type="component" value="Unassembled WGS sequence"/>
</dbReference>
<dbReference type="AlphaFoldDB" id="A0A8S2TDV1"/>
<evidence type="ECO:0000256" key="1">
    <source>
        <dbReference type="SAM" id="Phobius"/>
    </source>
</evidence>
<gene>
    <name evidence="2" type="ORF">TMI583_LOCUS37739</name>
</gene>
<organism evidence="2 3">
    <name type="scientific">Didymodactylos carnosus</name>
    <dbReference type="NCBI Taxonomy" id="1234261"/>
    <lineage>
        <taxon>Eukaryota</taxon>
        <taxon>Metazoa</taxon>
        <taxon>Spiralia</taxon>
        <taxon>Gnathifera</taxon>
        <taxon>Rotifera</taxon>
        <taxon>Eurotatoria</taxon>
        <taxon>Bdelloidea</taxon>
        <taxon>Philodinida</taxon>
        <taxon>Philodinidae</taxon>
        <taxon>Didymodactylos</taxon>
    </lineage>
</organism>